<sequence length="132" mass="13625">MRFRPRPVQGKQGGYGASMILAAATIVVCAVVVGPDRPPCRTSKSSPTIPTETQPLPAVFIGDASTAGPSPWVQQVAAAKGRAPETLGAGDVGCTNAADGNLPFFEDDPARFRAESRPPSTSSPARHPARSS</sequence>
<dbReference type="Proteomes" id="UP000663792">
    <property type="component" value="Unassembled WGS sequence"/>
</dbReference>
<accession>A0A939C385</accession>
<evidence type="ECO:0000313" key="3">
    <source>
        <dbReference type="EMBL" id="MBM9469134.1"/>
    </source>
</evidence>
<feature type="transmembrane region" description="Helical" evidence="2">
    <location>
        <begin position="12"/>
        <end position="34"/>
    </location>
</feature>
<dbReference type="RefSeq" id="WP_205262092.1">
    <property type="nucleotide sequence ID" value="NZ_JAERWK010000023.1"/>
</dbReference>
<keyword evidence="4" id="KW-1185">Reference proteome</keyword>
<proteinExistence type="predicted"/>
<gene>
    <name evidence="3" type="ORF">JL106_17745</name>
</gene>
<evidence type="ECO:0000313" key="4">
    <source>
        <dbReference type="Proteomes" id="UP000663792"/>
    </source>
</evidence>
<keyword evidence="2" id="KW-1133">Transmembrane helix</keyword>
<evidence type="ECO:0000256" key="2">
    <source>
        <dbReference type="SAM" id="Phobius"/>
    </source>
</evidence>
<protein>
    <submittedName>
        <fullName evidence="3">Uncharacterized protein</fullName>
    </submittedName>
</protein>
<organism evidence="3 4">
    <name type="scientific">Nakamurella leprariae</name>
    <dbReference type="NCBI Taxonomy" id="2803911"/>
    <lineage>
        <taxon>Bacteria</taxon>
        <taxon>Bacillati</taxon>
        <taxon>Actinomycetota</taxon>
        <taxon>Actinomycetes</taxon>
        <taxon>Nakamurellales</taxon>
        <taxon>Nakamurellaceae</taxon>
        <taxon>Nakamurella</taxon>
    </lineage>
</organism>
<dbReference type="EMBL" id="JAERWK010000023">
    <property type="protein sequence ID" value="MBM9469134.1"/>
    <property type="molecule type" value="Genomic_DNA"/>
</dbReference>
<reference evidence="3" key="1">
    <citation type="submission" date="2021-01" db="EMBL/GenBank/DDBJ databases">
        <title>YIM 132084 draft genome.</title>
        <authorList>
            <person name="An D."/>
        </authorList>
    </citation>
    <scope>NUCLEOTIDE SEQUENCE</scope>
    <source>
        <strain evidence="3">YIM 132084</strain>
    </source>
</reference>
<comment type="caution">
    <text evidence="3">The sequence shown here is derived from an EMBL/GenBank/DDBJ whole genome shotgun (WGS) entry which is preliminary data.</text>
</comment>
<name>A0A939C385_9ACTN</name>
<evidence type="ECO:0000256" key="1">
    <source>
        <dbReference type="SAM" id="MobiDB-lite"/>
    </source>
</evidence>
<keyword evidence="2" id="KW-0812">Transmembrane</keyword>
<feature type="region of interest" description="Disordered" evidence="1">
    <location>
        <begin position="100"/>
        <end position="132"/>
    </location>
</feature>
<dbReference type="AlphaFoldDB" id="A0A939C385"/>
<keyword evidence="2" id="KW-0472">Membrane</keyword>